<dbReference type="GO" id="GO:0046872">
    <property type="term" value="F:metal ion binding"/>
    <property type="evidence" value="ECO:0007669"/>
    <property type="project" value="UniProtKB-KW"/>
</dbReference>
<keyword evidence="4" id="KW-1003">Cell membrane</keyword>
<dbReference type="AlphaFoldDB" id="A0A0R2AMX6"/>
<feature type="compositionally biased region" description="Low complexity" evidence="11">
    <location>
        <begin position="698"/>
        <end position="716"/>
    </location>
</feature>
<dbReference type="InterPro" id="IPR050448">
    <property type="entry name" value="OpgB/LTA_synthase_biosynth"/>
</dbReference>
<accession>A0A0R2AMX6</accession>
<dbReference type="EMBL" id="AYYP01000015">
    <property type="protein sequence ID" value="KRM65433.1"/>
    <property type="molecule type" value="Genomic_DNA"/>
</dbReference>
<evidence type="ECO:0000256" key="9">
    <source>
        <dbReference type="PIRSR" id="PIRSR005091-2"/>
    </source>
</evidence>
<dbReference type="InterPro" id="IPR012160">
    <property type="entry name" value="LtaS-like"/>
</dbReference>
<feature type="transmembrane region" description="Helical" evidence="12">
    <location>
        <begin position="46"/>
        <end position="66"/>
    </location>
</feature>
<dbReference type="Pfam" id="PF00884">
    <property type="entry name" value="Sulfatase"/>
    <property type="match status" value="1"/>
</dbReference>
<dbReference type="PATRIC" id="fig|1423718.3.peg.1462"/>
<keyword evidence="6 12" id="KW-1133">Transmembrane helix</keyword>
<dbReference type="InterPro" id="IPR000917">
    <property type="entry name" value="Sulfatase_N"/>
</dbReference>
<evidence type="ECO:0000313" key="15">
    <source>
        <dbReference type="Proteomes" id="UP000051008"/>
    </source>
</evidence>
<evidence type="ECO:0000256" key="3">
    <source>
        <dbReference type="ARBA" id="ARBA00009983"/>
    </source>
</evidence>
<dbReference type="Gene3D" id="3.40.720.10">
    <property type="entry name" value="Alkaline Phosphatase, subunit A"/>
    <property type="match status" value="1"/>
</dbReference>
<keyword evidence="9" id="KW-0464">Manganese</keyword>
<keyword evidence="15" id="KW-1185">Reference proteome</keyword>
<evidence type="ECO:0000256" key="7">
    <source>
        <dbReference type="ARBA" id="ARBA00023136"/>
    </source>
</evidence>
<dbReference type="PANTHER" id="PTHR47371:SF3">
    <property type="entry name" value="PHOSPHOGLYCEROL TRANSFERASE I"/>
    <property type="match status" value="1"/>
</dbReference>
<dbReference type="PIRSF" id="PIRSF005091">
    <property type="entry name" value="Mmb_sulf_HI1246"/>
    <property type="match status" value="1"/>
</dbReference>
<dbReference type="Proteomes" id="UP000051008">
    <property type="component" value="Unassembled WGS sequence"/>
</dbReference>
<evidence type="ECO:0000256" key="11">
    <source>
        <dbReference type="SAM" id="MobiDB-lite"/>
    </source>
</evidence>
<evidence type="ECO:0000313" key="14">
    <source>
        <dbReference type="EMBL" id="KRM65433.1"/>
    </source>
</evidence>
<feature type="binding site" evidence="10">
    <location>
        <position position="260"/>
    </location>
    <ligand>
        <name>Mn(2+)</name>
        <dbReference type="ChEBI" id="CHEBI:29035"/>
    </ligand>
</feature>
<dbReference type="PANTHER" id="PTHR47371">
    <property type="entry name" value="LIPOTEICHOIC ACID SYNTHASE"/>
    <property type="match status" value="1"/>
</dbReference>
<evidence type="ECO:0000256" key="8">
    <source>
        <dbReference type="PIRSR" id="PIRSR005091-1"/>
    </source>
</evidence>
<comment type="pathway">
    <text evidence="2">Cell wall biogenesis; lipoteichoic acid biosynthesis.</text>
</comment>
<comment type="caution">
    <text evidence="14">The sequence shown here is derived from an EMBL/GenBank/DDBJ whole genome shotgun (WGS) entry which is preliminary data.</text>
</comment>
<dbReference type="InterPro" id="IPR017850">
    <property type="entry name" value="Alkaline_phosphatase_core_sf"/>
</dbReference>
<organism evidence="14 15">
    <name type="scientific">Ligilactobacillus agilis DSM 20509</name>
    <dbReference type="NCBI Taxonomy" id="1423718"/>
    <lineage>
        <taxon>Bacteria</taxon>
        <taxon>Bacillati</taxon>
        <taxon>Bacillota</taxon>
        <taxon>Bacilli</taxon>
        <taxon>Lactobacillales</taxon>
        <taxon>Lactobacillaceae</taxon>
        <taxon>Ligilactobacillus</taxon>
    </lineage>
</organism>
<evidence type="ECO:0000256" key="4">
    <source>
        <dbReference type="ARBA" id="ARBA00022475"/>
    </source>
</evidence>
<feature type="region of interest" description="Disordered" evidence="11">
    <location>
        <begin position="680"/>
        <end position="716"/>
    </location>
</feature>
<keyword evidence="9" id="KW-0479">Metal-binding</keyword>
<evidence type="ECO:0000256" key="1">
    <source>
        <dbReference type="ARBA" id="ARBA00004651"/>
    </source>
</evidence>
<feature type="binding site" evidence="10">
    <location>
        <position position="480"/>
    </location>
    <ligand>
        <name>Mn(2+)</name>
        <dbReference type="ChEBI" id="CHEBI:29035"/>
    </ligand>
</feature>
<name>A0A0R2AMX6_9LACO</name>
<keyword evidence="5 12" id="KW-0812">Transmembrane</keyword>
<dbReference type="RefSeq" id="WP_056976233.1">
    <property type="nucleotide sequence ID" value="NZ_AYYP01000015.1"/>
</dbReference>
<evidence type="ECO:0000256" key="6">
    <source>
        <dbReference type="ARBA" id="ARBA00022989"/>
    </source>
</evidence>
<feature type="transmembrane region" description="Helical" evidence="12">
    <location>
        <begin position="72"/>
        <end position="94"/>
    </location>
</feature>
<gene>
    <name evidence="14" type="ORF">FC14_GL001401</name>
</gene>
<comment type="subcellular location">
    <subcellularLocation>
        <location evidence="1">Cell membrane</location>
        <topology evidence="1">Multi-pass membrane protein</topology>
    </subcellularLocation>
</comment>
<feature type="transmembrane region" description="Helical" evidence="12">
    <location>
        <begin position="15"/>
        <end position="34"/>
    </location>
</feature>
<sequence length="716" mass="80293">MRLKKISEFLNTRKGFFTFLVGLFWLKTIIVYCMDFKLGVATPYQWLVLLINPLATTMLLFGLALYVHRTLLSYLTMVLIYIANSALIIFNVIYYREFTDFMTFNVIFGYSSVSNGLSTSSLALLEPADLILILDLVLILGALITKKIKLDPQPVARKTAVAISSLGCLMFFFNLTLAEISRPQLLGRTFDRVYLVKYLGLDAYTVYDGLKTVKTNQARSDAESADLNKVLTFTKEHYAKPNPDLFGIAQGKNVIVIHLESFQQFLINYKLDGKEVTPFLNSLYNGNETYSFANFFNQVGQGKTSDAENMLETSTYGLPQGSLFTTLGSDNTFQAAPAILNQEGNYSSAVFHGNVGSFWNRDNTYKNMGYQYFFDASYYNTNSNNLTEYGLKDKLLFHDSVKYLERLQQPFYAKFITVSNHFPFELDKKNTSFKAANTGDSTVDNYFVTAHYLDQAVNEFFNYLKESGLYNNSIIVIYGDHYGISDSRNLKLAPLLGKSATTWSDYDDAQMQRVPFMIHIPGITTGGIQEQYGGEIDVLPTLLHLLGIDSSKYVQFGTDLFSPSHDQVVAFRSGTFVTPKYTVVGSTIYQNGSGTVITHPTNKLKQELKADKQKVRTELALSDSLNNKNLLRFYVPAGFTPVNPQNYNYKKQLSQLEKLQQILGNNSTSLWSQKGNQTTANLYNSDAPELKTTDQEASDASTDASASTASSQATAQ</sequence>
<evidence type="ECO:0000259" key="13">
    <source>
        <dbReference type="Pfam" id="PF00884"/>
    </source>
</evidence>
<dbReference type="SUPFAM" id="SSF53649">
    <property type="entry name" value="Alkaline phosphatase-like"/>
    <property type="match status" value="1"/>
</dbReference>
<feature type="active site" evidence="8">
    <location>
        <position position="304"/>
    </location>
</feature>
<protein>
    <submittedName>
        <fullName evidence="14">Sulfatase family protein</fullName>
    </submittedName>
</protein>
<evidence type="ECO:0000256" key="5">
    <source>
        <dbReference type="ARBA" id="ARBA00022692"/>
    </source>
</evidence>
<dbReference type="Gene3D" id="3.30.1120.170">
    <property type="match status" value="1"/>
</dbReference>
<comment type="similarity">
    <text evidence="3">Belongs to the LTA synthase family.</text>
</comment>
<proteinExistence type="inferred from homology"/>
<dbReference type="OrthoDB" id="5901192at2"/>
<feature type="binding site" evidence="10">
    <location>
        <position position="481"/>
    </location>
    <ligand>
        <name>Mn(2+)</name>
        <dbReference type="ChEBI" id="CHEBI:29035"/>
    </ligand>
</feature>
<dbReference type="GO" id="GO:0005886">
    <property type="term" value="C:plasma membrane"/>
    <property type="evidence" value="ECO:0007669"/>
    <property type="project" value="UniProtKB-SubCell"/>
</dbReference>
<feature type="domain" description="Sulfatase N-terminal" evidence="13">
    <location>
        <begin position="252"/>
        <end position="548"/>
    </location>
</feature>
<dbReference type="CDD" id="cd16015">
    <property type="entry name" value="LTA_synthase"/>
    <property type="match status" value="1"/>
</dbReference>
<feature type="transmembrane region" description="Helical" evidence="12">
    <location>
        <begin position="160"/>
        <end position="178"/>
    </location>
</feature>
<reference evidence="14 15" key="1">
    <citation type="journal article" date="2015" name="Genome Announc.">
        <title>Expanding the biotechnology potential of lactobacilli through comparative genomics of 213 strains and associated genera.</title>
        <authorList>
            <person name="Sun Z."/>
            <person name="Harris H.M."/>
            <person name="McCann A."/>
            <person name="Guo C."/>
            <person name="Argimon S."/>
            <person name="Zhang W."/>
            <person name="Yang X."/>
            <person name="Jeffery I.B."/>
            <person name="Cooney J.C."/>
            <person name="Kagawa T.F."/>
            <person name="Liu W."/>
            <person name="Song Y."/>
            <person name="Salvetti E."/>
            <person name="Wrobel A."/>
            <person name="Rasinkangas P."/>
            <person name="Parkhill J."/>
            <person name="Rea M.C."/>
            <person name="O'Sullivan O."/>
            <person name="Ritari J."/>
            <person name="Douillard F.P."/>
            <person name="Paul Ross R."/>
            <person name="Yang R."/>
            <person name="Briner A.E."/>
            <person name="Felis G.E."/>
            <person name="de Vos W.M."/>
            <person name="Barrangou R."/>
            <person name="Klaenhammer T.R."/>
            <person name="Caufield P.W."/>
            <person name="Cui Y."/>
            <person name="Zhang H."/>
            <person name="O'Toole P.W."/>
        </authorList>
    </citation>
    <scope>NUCLEOTIDE SEQUENCE [LARGE SCALE GENOMIC DNA]</scope>
    <source>
        <strain evidence="14 15">DSM 20509</strain>
    </source>
</reference>
<evidence type="ECO:0000256" key="12">
    <source>
        <dbReference type="SAM" id="Phobius"/>
    </source>
</evidence>
<feature type="binding site" evidence="10">
    <location>
        <position position="304"/>
    </location>
    <ligand>
        <name>Mn(2+)</name>
        <dbReference type="ChEBI" id="CHEBI:29035"/>
    </ligand>
</feature>
<feature type="transmembrane region" description="Helical" evidence="12">
    <location>
        <begin position="130"/>
        <end position="148"/>
    </location>
</feature>
<feature type="binding site" evidence="9">
    <location>
        <position position="421"/>
    </location>
    <ligand>
        <name>substrate</name>
    </ligand>
</feature>
<evidence type="ECO:0000256" key="2">
    <source>
        <dbReference type="ARBA" id="ARBA00004936"/>
    </source>
</evidence>
<keyword evidence="7 12" id="KW-0472">Membrane</keyword>
<evidence type="ECO:0000256" key="10">
    <source>
        <dbReference type="PIRSR" id="PIRSR005091-3"/>
    </source>
</evidence>